<dbReference type="SUPFAM" id="SSF53697">
    <property type="entry name" value="SIS domain"/>
    <property type="match status" value="1"/>
</dbReference>
<comment type="similarity">
    <text evidence="4 10">Belongs to the SIS family. GmhA subfamily.</text>
</comment>
<comment type="miscellaneous">
    <text evidence="10">The reaction produces a racemic mixture of D-glycero-alpha-D-manno-heptose 7-phosphate and D-glycero-beta-D-manno-heptose 7-phosphate.</text>
</comment>
<keyword evidence="5 10" id="KW-0963">Cytoplasm</keyword>
<sequence>MKDNIIAQIEASIATKAAILEDANLIATLENVAETLIDVYREQGKILIVGNGGSAADAQHMAAELVGRFELEREGLPAIALTTDTSILTAVGNDYGYHYTFARQVEALGQPNDALIAISTSGNSESIVNAVKAARKKGIYTIGLTGSRVCMMDELCDVMIKIPSTHTPRIQESHLLVEHMLCQLIETALFAPS</sequence>
<gene>
    <name evidence="10" type="primary">gmhA</name>
    <name evidence="12" type="ORF">J7561_06055</name>
</gene>
<dbReference type="PANTHER" id="PTHR30390">
    <property type="entry name" value="SEDOHEPTULOSE 7-PHOSPHATE ISOMERASE / DNAA INITIATOR-ASSOCIATING FACTOR FOR REPLICATION INITIATION"/>
    <property type="match status" value="1"/>
</dbReference>
<feature type="binding site" evidence="10">
    <location>
        <position position="124"/>
    </location>
    <ligand>
        <name>substrate</name>
    </ligand>
</feature>
<proteinExistence type="inferred from homology"/>
<comment type="caution">
    <text evidence="12">The sequence shown here is derived from an EMBL/GenBank/DDBJ whole genome shotgun (WGS) entry which is preliminary data.</text>
</comment>
<comment type="catalytic activity">
    <reaction evidence="1 10">
        <text>2 D-sedoheptulose 7-phosphate = D-glycero-alpha-D-manno-heptose 7-phosphate + D-glycero-beta-D-manno-heptose 7-phosphate</text>
        <dbReference type="Rhea" id="RHEA:27489"/>
        <dbReference type="ChEBI" id="CHEBI:57483"/>
        <dbReference type="ChEBI" id="CHEBI:60203"/>
        <dbReference type="ChEBI" id="CHEBI:60204"/>
        <dbReference type="EC" id="5.3.1.28"/>
    </reaction>
</comment>
<dbReference type="PROSITE" id="PS51464">
    <property type="entry name" value="SIS"/>
    <property type="match status" value="1"/>
</dbReference>
<feature type="domain" description="SIS" evidence="11">
    <location>
        <begin position="36"/>
        <end position="193"/>
    </location>
</feature>
<evidence type="ECO:0000259" key="11">
    <source>
        <dbReference type="PROSITE" id="PS51464"/>
    </source>
</evidence>
<keyword evidence="9 10" id="KW-0119">Carbohydrate metabolism</keyword>
<dbReference type="EC" id="5.3.1.28" evidence="10"/>
<feature type="binding site" evidence="10">
    <location>
        <position position="179"/>
    </location>
    <ligand>
        <name>Zn(2+)</name>
        <dbReference type="ChEBI" id="CHEBI:29105"/>
    </ligand>
</feature>
<dbReference type="HAMAP" id="MF_00067">
    <property type="entry name" value="GmhA"/>
    <property type="match status" value="1"/>
</dbReference>
<dbReference type="Gene3D" id="3.40.50.10490">
    <property type="entry name" value="Glucose-6-phosphate isomerase like protein, domain 1"/>
    <property type="match status" value="1"/>
</dbReference>
<dbReference type="PANTHER" id="PTHR30390:SF6">
    <property type="entry name" value="DNAA INITIATOR-ASSOCIATING PROTEIN DIAA"/>
    <property type="match status" value="1"/>
</dbReference>
<evidence type="ECO:0000256" key="1">
    <source>
        <dbReference type="ARBA" id="ARBA00000348"/>
    </source>
</evidence>
<dbReference type="GO" id="GO:0097367">
    <property type="term" value="F:carbohydrate derivative binding"/>
    <property type="evidence" value="ECO:0007669"/>
    <property type="project" value="InterPro"/>
</dbReference>
<comment type="function">
    <text evidence="2 10">Catalyzes the isomerization of sedoheptulose 7-phosphate in D-glycero-D-manno-heptose 7-phosphate.</text>
</comment>
<dbReference type="AlphaFoldDB" id="A0AB35BZM8"/>
<evidence type="ECO:0000256" key="5">
    <source>
        <dbReference type="ARBA" id="ARBA00022490"/>
    </source>
</evidence>
<comment type="subunit">
    <text evidence="10">Homotetramer.</text>
</comment>
<evidence type="ECO:0000256" key="2">
    <source>
        <dbReference type="ARBA" id="ARBA00003172"/>
    </source>
</evidence>
<protein>
    <recommendedName>
        <fullName evidence="10">Phosphoheptose isomerase</fullName>
        <ecNumber evidence="10">5.3.1.28</ecNumber>
    </recommendedName>
    <alternativeName>
        <fullName evidence="10">Sedoheptulose 7-phosphate isomerase</fullName>
    </alternativeName>
</protein>
<dbReference type="Proteomes" id="UP000680020">
    <property type="component" value="Unassembled WGS sequence"/>
</dbReference>
<dbReference type="RefSeq" id="WP_213403944.1">
    <property type="nucleotide sequence ID" value="NZ_JAGIBT010000005.1"/>
</dbReference>
<dbReference type="GO" id="GO:0005975">
    <property type="term" value="P:carbohydrate metabolic process"/>
    <property type="evidence" value="ECO:0007669"/>
    <property type="project" value="UniProtKB-UniRule"/>
</dbReference>
<evidence type="ECO:0000313" key="13">
    <source>
        <dbReference type="Proteomes" id="UP000680020"/>
    </source>
</evidence>
<feature type="binding site" evidence="10">
    <location>
        <begin position="51"/>
        <end position="53"/>
    </location>
    <ligand>
        <name>substrate</name>
    </ligand>
</feature>
<keyword evidence="8 10" id="KW-0413">Isomerase</keyword>
<dbReference type="InterPro" id="IPR001347">
    <property type="entry name" value="SIS_dom"/>
</dbReference>
<comment type="cofactor">
    <cofactor evidence="10">
        <name>Zn(2+)</name>
        <dbReference type="ChEBI" id="CHEBI:29105"/>
    </cofactor>
    <text evidence="10">Binds 1 zinc ion per subunit.</text>
</comment>
<feature type="binding site" evidence="10">
    <location>
        <position position="60"/>
    </location>
    <ligand>
        <name>Zn(2+)</name>
        <dbReference type="ChEBI" id="CHEBI:29105"/>
    </ligand>
</feature>
<evidence type="ECO:0000256" key="3">
    <source>
        <dbReference type="ARBA" id="ARBA00004496"/>
    </source>
</evidence>
<feature type="binding site" evidence="10">
    <location>
        <begin position="93"/>
        <end position="94"/>
    </location>
    <ligand>
        <name>substrate</name>
    </ligand>
</feature>
<evidence type="ECO:0000256" key="9">
    <source>
        <dbReference type="ARBA" id="ARBA00023277"/>
    </source>
</evidence>
<dbReference type="CDD" id="cd05006">
    <property type="entry name" value="SIS_GmhA"/>
    <property type="match status" value="1"/>
</dbReference>
<feature type="binding site" evidence="10">
    <location>
        <position position="171"/>
    </location>
    <ligand>
        <name>substrate</name>
    </ligand>
</feature>
<dbReference type="EMBL" id="JAGIBU010000004">
    <property type="protein sequence ID" value="MBS7824767.1"/>
    <property type="molecule type" value="Genomic_DNA"/>
</dbReference>
<feature type="binding site" evidence="10">
    <location>
        <position position="64"/>
    </location>
    <ligand>
        <name>substrate</name>
    </ligand>
</feature>
<evidence type="ECO:0000256" key="4">
    <source>
        <dbReference type="ARBA" id="ARBA00009894"/>
    </source>
</evidence>
<evidence type="ECO:0000256" key="10">
    <source>
        <dbReference type="HAMAP-Rule" id="MF_00067"/>
    </source>
</evidence>
<dbReference type="GO" id="GO:0008270">
    <property type="term" value="F:zinc ion binding"/>
    <property type="evidence" value="ECO:0007669"/>
    <property type="project" value="UniProtKB-UniRule"/>
</dbReference>
<reference evidence="12" key="1">
    <citation type="submission" date="2021-03" db="EMBL/GenBank/DDBJ databases">
        <title>Identification and antibiotic profiling of Wohlfahrtiimonas chitiniclastica, an underestimated human pathogen.</title>
        <authorList>
            <person name="Kopf A."/>
            <person name="Bunk B."/>
            <person name="Coldewey S."/>
            <person name="Gunzer F."/>
            <person name="Riedel T."/>
            <person name="Schroettner P."/>
        </authorList>
    </citation>
    <scope>NUCLEOTIDE SEQUENCE</scope>
    <source>
        <strain evidence="12">DSM 100917</strain>
    </source>
</reference>
<comment type="subcellular location">
    <subcellularLocation>
        <location evidence="3 10">Cytoplasm</location>
    </subcellularLocation>
</comment>
<feature type="binding site" evidence="10">
    <location>
        <position position="64"/>
    </location>
    <ligand>
        <name>Zn(2+)</name>
        <dbReference type="ChEBI" id="CHEBI:29105"/>
    </ligand>
</feature>
<dbReference type="InterPro" id="IPR046348">
    <property type="entry name" value="SIS_dom_sf"/>
</dbReference>
<name>A0AB35BZM8_9GAMM</name>
<evidence type="ECO:0000313" key="12">
    <source>
        <dbReference type="EMBL" id="MBS7824767.1"/>
    </source>
</evidence>
<dbReference type="GO" id="GO:0005737">
    <property type="term" value="C:cytoplasm"/>
    <property type="evidence" value="ECO:0007669"/>
    <property type="project" value="UniProtKB-SubCell"/>
</dbReference>
<accession>A0AB35BZM8</accession>
<dbReference type="Pfam" id="PF13580">
    <property type="entry name" value="SIS_2"/>
    <property type="match status" value="1"/>
</dbReference>
<dbReference type="GO" id="GO:0008968">
    <property type="term" value="F:D-sedoheptulose 7-phosphate isomerase activity"/>
    <property type="evidence" value="ECO:0007669"/>
    <property type="project" value="UniProtKB-UniRule"/>
</dbReference>
<evidence type="ECO:0000256" key="7">
    <source>
        <dbReference type="ARBA" id="ARBA00022833"/>
    </source>
</evidence>
<keyword evidence="6 10" id="KW-0479">Metal-binding</keyword>
<feature type="binding site" evidence="10">
    <location>
        <begin position="119"/>
        <end position="121"/>
    </location>
    <ligand>
        <name>substrate</name>
    </ligand>
</feature>
<feature type="binding site" evidence="10">
    <location>
        <position position="171"/>
    </location>
    <ligand>
        <name>Zn(2+)</name>
        <dbReference type="ChEBI" id="CHEBI:29105"/>
    </ligand>
</feature>
<comment type="pathway">
    <text evidence="10">Carbohydrate biosynthesis; D-glycero-D-manno-heptose 7-phosphate biosynthesis; D-glycero-alpha-D-manno-heptose 7-phosphate and D-glycero-beta-D-manno-heptose 7-phosphate from sedoheptulose 7-phosphate: step 1/1.</text>
</comment>
<keyword evidence="7 10" id="KW-0862">Zinc</keyword>
<dbReference type="InterPro" id="IPR004515">
    <property type="entry name" value="Phosphoheptose_Isoase"/>
</dbReference>
<organism evidence="12 13">
    <name type="scientific">Wohlfahrtiimonas chitiniclastica</name>
    <dbReference type="NCBI Taxonomy" id="400946"/>
    <lineage>
        <taxon>Bacteria</taxon>
        <taxon>Pseudomonadati</taxon>
        <taxon>Pseudomonadota</taxon>
        <taxon>Gammaproteobacteria</taxon>
        <taxon>Cardiobacteriales</taxon>
        <taxon>Ignatzschineriaceae</taxon>
        <taxon>Wohlfahrtiimonas</taxon>
    </lineage>
</organism>
<evidence type="ECO:0000256" key="6">
    <source>
        <dbReference type="ARBA" id="ARBA00022723"/>
    </source>
</evidence>
<dbReference type="InterPro" id="IPR035461">
    <property type="entry name" value="GmhA/DiaA"/>
</dbReference>
<dbReference type="InterPro" id="IPR050099">
    <property type="entry name" value="SIS_GmhA/DiaA_subfam"/>
</dbReference>
<dbReference type="GO" id="GO:1901135">
    <property type="term" value="P:carbohydrate derivative metabolic process"/>
    <property type="evidence" value="ECO:0007669"/>
    <property type="project" value="InterPro"/>
</dbReference>
<evidence type="ECO:0000256" key="8">
    <source>
        <dbReference type="ARBA" id="ARBA00023235"/>
    </source>
</evidence>